<gene>
    <name evidence="1" type="ORF">MRZ06_02075</name>
</gene>
<dbReference type="Proteomes" id="UP000830343">
    <property type="component" value="Chromosome"/>
</dbReference>
<dbReference type="RefSeq" id="WP_243366177.1">
    <property type="nucleotide sequence ID" value="NZ_CP094348.1"/>
</dbReference>
<sequence length="144" mass="17409">MLLINESLTRKQYKQLIELVSVYANSVLFVVPYYIEFEDEPFYKKFQHRLMSTKNTDNWIGTKKPKIEMEYRYYWDEDVIRYFLKFDNLIQMNDEKTPLLFRDTDVTFLKFNEVIVETISHEQQIFVAHEVVIETLKNAGVSFL</sequence>
<reference evidence="1" key="1">
    <citation type="submission" date="2022-03" db="EMBL/GenBank/DDBJ databases">
        <authorList>
            <person name="Vrbovska V."/>
            <person name="Kovarovic V."/>
            <person name="Botka T."/>
            <person name="Pantucek R."/>
        </authorList>
    </citation>
    <scope>NUCLEOTIDE SEQUENCE</scope>
    <source>
        <strain evidence="1">CCM 2609</strain>
    </source>
</reference>
<proteinExistence type="predicted"/>
<evidence type="ECO:0000313" key="1">
    <source>
        <dbReference type="EMBL" id="UOB20890.1"/>
    </source>
</evidence>
<name>A0ABY3ZVG4_9STAP</name>
<dbReference type="EMBL" id="CP094348">
    <property type="protein sequence ID" value="UOB20890.1"/>
    <property type="molecule type" value="Genomic_DNA"/>
</dbReference>
<organism evidence="1 2">
    <name type="scientific">Macrococcus armenti</name>
    <dbReference type="NCBI Taxonomy" id="2875764"/>
    <lineage>
        <taxon>Bacteria</taxon>
        <taxon>Bacillati</taxon>
        <taxon>Bacillota</taxon>
        <taxon>Bacilli</taxon>
        <taxon>Bacillales</taxon>
        <taxon>Staphylococcaceae</taxon>
        <taxon>Macrococcus</taxon>
    </lineage>
</organism>
<reference evidence="1" key="2">
    <citation type="submission" date="2022-04" db="EMBL/GenBank/DDBJ databases">
        <title>Antimicrobial genetic elements in methicillin-resistant Macrococcus armenti.</title>
        <authorList>
            <person name="Keller J.E."/>
            <person name="Schwendener S."/>
            <person name="Pantucek R."/>
            <person name="Perreten V."/>
        </authorList>
    </citation>
    <scope>NUCLEOTIDE SEQUENCE</scope>
    <source>
        <strain evidence="1">CCM 2609</strain>
    </source>
</reference>
<evidence type="ECO:0000313" key="2">
    <source>
        <dbReference type="Proteomes" id="UP000830343"/>
    </source>
</evidence>
<accession>A0ABY3ZVG4</accession>
<protein>
    <submittedName>
        <fullName evidence="1">Uncharacterized protein</fullName>
    </submittedName>
</protein>
<keyword evidence="2" id="KW-1185">Reference proteome</keyword>